<dbReference type="Pfam" id="PF25990">
    <property type="entry name" value="Beta-barrel_YknX"/>
    <property type="match status" value="1"/>
</dbReference>
<feature type="domain" description="YknX-like beta-barrel" evidence="7">
    <location>
        <begin position="157"/>
        <end position="227"/>
    </location>
</feature>
<keyword evidence="4" id="KW-1133">Transmembrane helix</keyword>
<accession>A0A2H0LX27</accession>
<comment type="caution">
    <text evidence="8">The sequence shown here is derived from an EMBL/GenBank/DDBJ whole genome shotgun (WGS) entry which is preliminary data.</text>
</comment>
<protein>
    <submittedName>
        <fullName evidence="8">RND transporter</fullName>
    </submittedName>
</protein>
<feature type="transmembrane region" description="Helical" evidence="4">
    <location>
        <begin position="6"/>
        <end position="23"/>
    </location>
</feature>
<dbReference type="InterPro" id="IPR050465">
    <property type="entry name" value="UPF0194_transport"/>
</dbReference>
<dbReference type="Proteomes" id="UP000229641">
    <property type="component" value="Unassembled WGS sequence"/>
</dbReference>
<dbReference type="InterPro" id="IPR058627">
    <property type="entry name" value="MdtA-like_C"/>
</dbReference>
<proteinExistence type="predicted"/>
<dbReference type="InterPro" id="IPR058636">
    <property type="entry name" value="Beta-barrel_YknX"/>
</dbReference>
<keyword evidence="2" id="KW-0175">Coiled coil</keyword>
<keyword evidence="4" id="KW-0812">Transmembrane</keyword>
<evidence type="ECO:0000256" key="3">
    <source>
        <dbReference type="SAM" id="MobiDB-lite"/>
    </source>
</evidence>
<evidence type="ECO:0000313" key="9">
    <source>
        <dbReference type="Proteomes" id="UP000229641"/>
    </source>
</evidence>
<dbReference type="Gene3D" id="2.40.50.100">
    <property type="match status" value="1"/>
</dbReference>
<sequence length="323" mass="35344">MFKNKIMLVVILAVVVMAGVFLFRARSSKSANKEAKEISPARGAIQSVISTTGTVLPKNRLEVKPPVGGRAEELLVKEGDKIKVGQTLAWISSTERAALLDAARGKGEEELKYWQDTYKAIPLISPIDGEVIVAKTQAGQTITTADAVVVLSDQLITRAQVDETDIGKVKEGQSAVITLDAYPDVKIKGAVEHIYYESKTVNNVTIYEVDVTPDEVPEFFRSGMNAAIDFKTKTSDNALLLPQEAVRREKDSAWVLVKEAGSKEPIKSRVELGISDDKNVEIISGLSEDDIVVVDSKKYELPKGDTGTNPFMPFRRRPANQGR</sequence>
<dbReference type="Pfam" id="PF25967">
    <property type="entry name" value="RND-MFP_C"/>
    <property type="match status" value="1"/>
</dbReference>
<dbReference type="PANTHER" id="PTHR32347:SF14">
    <property type="entry name" value="EFFLUX SYSTEM COMPONENT YKNX-RELATED"/>
    <property type="match status" value="1"/>
</dbReference>
<evidence type="ECO:0000259" key="6">
    <source>
        <dbReference type="Pfam" id="PF25973"/>
    </source>
</evidence>
<dbReference type="PANTHER" id="PTHR32347">
    <property type="entry name" value="EFFLUX SYSTEM COMPONENT YKNX-RELATED"/>
    <property type="match status" value="1"/>
</dbReference>
<evidence type="ECO:0000256" key="4">
    <source>
        <dbReference type="SAM" id="Phobius"/>
    </source>
</evidence>
<evidence type="ECO:0000313" key="8">
    <source>
        <dbReference type="EMBL" id="PIQ88958.1"/>
    </source>
</evidence>
<dbReference type="GO" id="GO:0030313">
    <property type="term" value="C:cell envelope"/>
    <property type="evidence" value="ECO:0007669"/>
    <property type="project" value="UniProtKB-SubCell"/>
</dbReference>
<feature type="compositionally biased region" description="Basic residues" evidence="3">
    <location>
        <begin position="314"/>
        <end position="323"/>
    </location>
</feature>
<dbReference type="AlphaFoldDB" id="A0A2H0LX27"/>
<gene>
    <name evidence="8" type="ORF">COV72_05640</name>
</gene>
<dbReference type="SUPFAM" id="SSF111369">
    <property type="entry name" value="HlyD-like secretion proteins"/>
    <property type="match status" value="1"/>
</dbReference>
<dbReference type="Gene3D" id="2.40.30.170">
    <property type="match status" value="1"/>
</dbReference>
<organism evidence="8 9">
    <name type="scientific">Candidatus Ghiorseimicrobium undicola</name>
    <dbReference type="NCBI Taxonomy" id="1974746"/>
    <lineage>
        <taxon>Bacteria</taxon>
        <taxon>Pseudomonadati</taxon>
        <taxon>Candidatus Omnitrophota</taxon>
        <taxon>Candidatus Ghiorseimicrobium</taxon>
    </lineage>
</organism>
<evidence type="ECO:0000259" key="7">
    <source>
        <dbReference type="Pfam" id="PF25990"/>
    </source>
</evidence>
<feature type="domain" description="Multidrug resistance protein MdtA-like C-terminal permuted SH3" evidence="5">
    <location>
        <begin position="237"/>
        <end position="296"/>
    </location>
</feature>
<name>A0A2H0LX27_9BACT</name>
<comment type="subcellular location">
    <subcellularLocation>
        <location evidence="1">Cell envelope</location>
    </subcellularLocation>
</comment>
<feature type="domain" description="CzcB-like barrel-sandwich hybrid" evidence="6">
    <location>
        <begin position="62"/>
        <end position="153"/>
    </location>
</feature>
<dbReference type="InterPro" id="IPR058647">
    <property type="entry name" value="BSH_CzcB-like"/>
</dbReference>
<evidence type="ECO:0000259" key="5">
    <source>
        <dbReference type="Pfam" id="PF25967"/>
    </source>
</evidence>
<dbReference type="EMBL" id="PCWA01000081">
    <property type="protein sequence ID" value="PIQ88958.1"/>
    <property type="molecule type" value="Genomic_DNA"/>
</dbReference>
<feature type="region of interest" description="Disordered" evidence="3">
    <location>
        <begin position="302"/>
        <end position="323"/>
    </location>
</feature>
<reference evidence="8 9" key="1">
    <citation type="submission" date="2017-09" db="EMBL/GenBank/DDBJ databases">
        <title>Depth-based differentiation of microbial function through sediment-hosted aquifers and enrichment of novel symbionts in the deep terrestrial subsurface.</title>
        <authorList>
            <person name="Probst A.J."/>
            <person name="Ladd B."/>
            <person name="Jarett J.K."/>
            <person name="Geller-Mcgrath D.E."/>
            <person name="Sieber C.M."/>
            <person name="Emerson J.B."/>
            <person name="Anantharaman K."/>
            <person name="Thomas B.C."/>
            <person name="Malmstrom R."/>
            <person name="Stieglmeier M."/>
            <person name="Klingl A."/>
            <person name="Woyke T."/>
            <person name="Ryan C.M."/>
            <person name="Banfield J.F."/>
        </authorList>
    </citation>
    <scope>NUCLEOTIDE SEQUENCE [LARGE SCALE GENOMIC DNA]</scope>
    <source>
        <strain evidence="8">CG11_big_fil_rev_8_21_14_0_20_42_13</strain>
    </source>
</reference>
<dbReference type="Pfam" id="PF25973">
    <property type="entry name" value="BSH_CzcB"/>
    <property type="match status" value="1"/>
</dbReference>
<evidence type="ECO:0000256" key="1">
    <source>
        <dbReference type="ARBA" id="ARBA00004196"/>
    </source>
</evidence>
<evidence type="ECO:0000256" key="2">
    <source>
        <dbReference type="ARBA" id="ARBA00023054"/>
    </source>
</evidence>
<dbReference type="Gene3D" id="2.40.420.20">
    <property type="match status" value="1"/>
</dbReference>
<keyword evidence="4" id="KW-0472">Membrane</keyword>